<evidence type="ECO:0000256" key="1">
    <source>
        <dbReference type="SAM" id="MobiDB-lite"/>
    </source>
</evidence>
<sequence length="237" mass="25848">MGISFKVSKTGTRFRPKPIRSESETSTTTAGKDNAVAVEVTDTKGRTYSLVPQTEFNSSSAAKITGASDHGSDNVANLSDKEVSFTLSLFLDGYSIRRPSENESGHQTSEIVPKFLVHPYDSASETLFSAIESGRLPGDILEDIPCKYVDGTLVCESVGVSHRMNVTISSPIRDDNVRDYRKCFSKAEQSVRSATGSPFISRLCLKLSLENVVKDIPLISDHAWTYGDLMVSKINPS</sequence>
<name>A0A1S3X897_TOBAC</name>
<protein>
    <recommendedName>
        <fullName evidence="2">Spt20-like SEP domain-containing protein</fullName>
    </recommendedName>
</protein>
<feature type="domain" description="Spt20-like SEP" evidence="2">
    <location>
        <begin position="80"/>
        <end position="228"/>
    </location>
</feature>
<reference evidence="3" key="1">
    <citation type="submission" date="2025-08" db="UniProtKB">
        <authorList>
            <consortium name="RefSeq"/>
        </authorList>
    </citation>
    <scope>IDENTIFICATION</scope>
</reference>
<evidence type="ECO:0000259" key="2">
    <source>
        <dbReference type="Pfam" id="PF12090"/>
    </source>
</evidence>
<dbReference type="OrthoDB" id="1932706at2759"/>
<gene>
    <name evidence="3" type="primary">LOC107762288</name>
</gene>
<dbReference type="PANTHER" id="PTHR13526">
    <property type="entry name" value="TRANSCRIPTION FACTOR SPT20 HOMOLOG"/>
    <property type="match status" value="1"/>
</dbReference>
<dbReference type="PaxDb" id="4097-A0A1S3X897"/>
<feature type="region of interest" description="Disordered" evidence="1">
    <location>
        <begin position="1"/>
        <end position="32"/>
    </location>
</feature>
<dbReference type="KEGG" id="nta:107762288"/>
<proteinExistence type="predicted"/>
<dbReference type="GO" id="GO:0003712">
    <property type="term" value="F:transcription coregulator activity"/>
    <property type="evidence" value="ECO:0007669"/>
    <property type="project" value="InterPro"/>
</dbReference>
<dbReference type="GO" id="GO:0000124">
    <property type="term" value="C:SAGA complex"/>
    <property type="evidence" value="ECO:0007669"/>
    <property type="project" value="InterPro"/>
</dbReference>
<dbReference type="InterPro" id="IPR021950">
    <property type="entry name" value="Spt20"/>
</dbReference>
<dbReference type="AlphaFoldDB" id="A0A1S3X897"/>
<dbReference type="STRING" id="4097.A0A1S3X897"/>
<dbReference type="PANTHER" id="PTHR13526:SF8">
    <property type="entry name" value="TRANSCRIPTION FACTOR SPT20 HOMOLOG"/>
    <property type="match status" value="1"/>
</dbReference>
<evidence type="ECO:0000313" key="3">
    <source>
        <dbReference type="RefSeq" id="XP_016436117.1"/>
    </source>
</evidence>
<accession>A0A1S3X897</accession>
<dbReference type="InterPro" id="IPR046468">
    <property type="entry name" value="Spt20-like_SEP"/>
</dbReference>
<dbReference type="RefSeq" id="XP_016436117.1">
    <property type="nucleotide sequence ID" value="XM_016580631.1"/>
</dbReference>
<organism evidence="3">
    <name type="scientific">Nicotiana tabacum</name>
    <name type="common">Common tobacco</name>
    <dbReference type="NCBI Taxonomy" id="4097"/>
    <lineage>
        <taxon>Eukaryota</taxon>
        <taxon>Viridiplantae</taxon>
        <taxon>Streptophyta</taxon>
        <taxon>Embryophyta</taxon>
        <taxon>Tracheophyta</taxon>
        <taxon>Spermatophyta</taxon>
        <taxon>Magnoliopsida</taxon>
        <taxon>eudicotyledons</taxon>
        <taxon>Gunneridae</taxon>
        <taxon>Pentapetalae</taxon>
        <taxon>asterids</taxon>
        <taxon>lamiids</taxon>
        <taxon>Solanales</taxon>
        <taxon>Solanaceae</taxon>
        <taxon>Nicotianoideae</taxon>
        <taxon>Nicotianeae</taxon>
        <taxon>Nicotiana</taxon>
    </lineage>
</organism>
<dbReference type="Pfam" id="PF12090">
    <property type="entry name" value="Spt20_SEP"/>
    <property type="match status" value="1"/>
</dbReference>